<proteinExistence type="predicted"/>
<dbReference type="Pfam" id="PF07637">
    <property type="entry name" value="PSD5"/>
    <property type="match status" value="1"/>
</dbReference>
<organism evidence="6 7">
    <name type="scientific">Plesiocystis pacifica SIR-1</name>
    <dbReference type="NCBI Taxonomy" id="391625"/>
    <lineage>
        <taxon>Bacteria</taxon>
        <taxon>Pseudomonadati</taxon>
        <taxon>Myxococcota</taxon>
        <taxon>Polyangia</taxon>
        <taxon>Nannocystales</taxon>
        <taxon>Nannocystaceae</taxon>
        <taxon>Plesiocystis</taxon>
    </lineage>
</organism>
<evidence type="ECO:0000259" key="4">
    <source>
        <dbReference type="Pfam" id="PF07631"/>
    </source>
</evidence>
<comment type="caution">
    <text evidence="6">The sequence shown here is derived from an EMBL/GenBank/DDBJ whole genome shotgun (WGS) entry which is preliminary data.</text>
</comment>
<dbReference type="Proteomes" id="UP000005801">
    <property type="component" value="Unassembled WGS sequence"/>
</dbReference>
<evidence type="ECO:0000259" key="3">
    <source>
        <dbReference type="Pfam" id="PF07627"/>
    </source>
</evidence>
<dbReference type="RefSeq" id="WP_006970183.1">
    <property type="nucleotide sequence ID" value="NZ_ABCS01000009.1"/>
</dbReference>
<accession>A6G0D4</accession>
<protein>
    <recommendedName>
        <fullName evidence="8">Cellulose-binding domain protein</fullName>
    </recommendedName>
</protein>
<feature type="domain" description="DUF1585" evidence="1">
    <location>
        <begin position="453"/>
        <end position="525"/>
    </location>
</feature>
<dbReference type="InterPro" id="IPR013036">
    <property type="entry name" value="DUF1587"/>
</dbReference>
<dbReference type="Pfam" id="PF07631">
    <property type="entry name" value="PSD4"/>
    <property type="match status" value="1"/>
</dbReference>
<dbReference type="STRING" id="391625.PPSIR1_36844"/>
<feature type="domain" description="DUF1595" evidence="5">
    <location>
        <begin position="122"/>
        <end position="183"/>
    </location>
</feature>
<dbReference type="Pfam" id="PF07624">
    <property type="entry name" value="PSD2"/>
    <property type="match status" value="1"/>
</dbReference>
<evidence type="ECO:0000259" key="1">
    <source>
        <dbReference type="Pfam" id="PF07624"/>
    </source>
</evidence>
<reference evidence="6 7" key="1">
    <citation type="submission" date="2007-06" db="EMBL/GenBank/DDBJ databases">
        <authorList>
            <person name="Shimkets L."/>
            <person name="Ferriera S."/>
            <person name="Johnson J."/>
            <person name="Kravitz S."/>
            <person name="Beeson K."/>
            <person name="Sutton G."/>
            <person name="Rogers Y.-H."/>
            <person name="Friedman R."/>
            <person name="Frazier M."/>
            <person name="Venter J.C."/>
        </authorList>
    </citation>
    <scope>NUCLEOTIDE SEQUENCE [LARGE SCALE GENOMIC DNA]</scope>
    <source>
        <strain evidence="6 7">SIR-1</strain>
    </source>
</reference>
<dbReference type="OrthoDB" id="127185at2"/>
<dbReference type="InterPro" id="IPR011478">
    <property type="entry name" value="DUF1585"/>
</dbReference>
<dbReference type="PROSITE" id="PS51257">
    <property type="entry name" value="PROKAR_LIPOPROTEIN"/>
    <property type="match status" value="1"/>
</dbReference>
<evidence type="ECO:0000313" key="6">
    <source>
        <dbReference type="EMBL" id="EDM80580.1"/>
    </source>
</evidence>
<dbReference type="eggNOG" id="COG0551">
    <property type="taxonomic scope" value="Bacteria"/>
</dbReference>
<dbReference type="Pfam" id="PF07626">
    <property type="entry name" value="PSD3"/>
    <property type="match status" value="1"/>
</dbReference>
<dbReference type="InterPro" id="IPR013042">
    <property type="entry name" value="DUF1592"/>
</dbReference>
<evidence type="ECO:0000313" key="7">
    <source>
        <dbReference type="Proteomes" id="UP000005801"/>
    </source>
</evidence>
<sequence>MLAPRSLDVGAPLLLALACASVACSEPQPPAQPGLHLHRLNATQYANSLEAVLGVRSGVAEHLPADAPSQGFDTASAALTTSPLLLEFYAQATTEALDLSLVEGALASALDGCDPGESEAACARAVIRGRTTVAWRHPPSDAELERLLAVYAEARALGEPLGSAIAAALRAALLSPHFVFRVEATAPAGAPADFVEGYELASRVAYFLWSAPPDAELLALAEQGALSEPSTYEAQVRRMLADPRASALASDFAGQWLAFRYLDDVFKDVGRYPDFDQQLRASMAEEPRLLFDALLAEDGDLRELLLSEDSYVDAHLAALYGLEHPSQGGDVEPEAFVPVANGPERRGVLTQAGLLSVLAYPFTTSPARRGSWVLSNLLCTELGPPPPGVDVPVDVSASTKREAFAAHRANPACAGCHEPIDAIGLAFESYDAIGAFHLSDGGQRIDSSGALPSGVSFGDPVEMASAIAEDPSFVPCVVQQTLTYATGRALDADDRAEIDALASTLESRGHGLRELFVLVATSEAFRARIPEEASP</sequence>
<evidence type="ECO:0008006" key="8">
    <source>
        <dbReference type="Google" id="ProtNLM"/>
    </source>
</evidence>
<dbReference type="InterPro" id="IPR013039">
    <property type="entry name" value="DUF1588"/>
</dbReference>
<feature type="domain" description="DUF1592" evidence="4">
    <location>
        <begin position="196"/>
        <end position="322"/>
    </location>
</feature>
<dbReference type="EMBL" id="ABCS01000009">
    <property type="protein sequence ID" value="EDM80580.1"/>
    <property type="molecule type" value="Genomic_DNA"/>
</dbReference>
<dbReference type="AlphaFoldDB" id="A6G0D4"/>
<gene>
    <name evidence="6" type="ORF">PPSIR1_36844</name>
</gene>
<dbReference type="InterPro" id="IPR013043">
    <property type="entry name" value="DUF1595"/>
</dbReference>
<evidence type="ECO:0000259" key="5">
    <source>
        <dbReference type="Pfam" id="PF07637"/>
    </source>
</evidence>
<feature type="domain" description="DUF1588" evidence="3">
    <location>
        <begin position="345"/>
        <end position="437"/>
    </location>
</feature>
<keyword evidence="7" id="KW-1185">Reference proteome</keyword>
<evidence type="ECO:0000259" key="2">
    <source>
        <dbReference type="Pfam" id="PF07626"/>
    </source>
</evidence>
<feature type="domain" description="DUF1587" evidence="2">
    <location>
        <begin position="39"/>
        <end position="98"/>
    </location>
</feature>
<name>A6G0D4_9BACT</name>
<dbReference type="Pfam" id="PF07627">
    <property type="entry name" value="PSCyt3"/>
    <property type="match status" value="1"/>
</dbReference>